<comment type="cofactor">
    <cofactor evidence="1">
        <name>Mg(2+)</name>
        <dbReference type="ChEBI" id="CHEBI:18420"/>
    </cofactor>
</comment>
<dbReference type="InterPro" id="IPR008949">
    <property type="entry name" value="Isoprenoid_synthase_dom_sf"/>
</dbReference>
<dbReference type="InterPro" id="IPR033749">
    <property type="entry name" value="Polyprenyl_synt_CS"/>
</dbReference>
<dbReference type="PROSITE" id="PS00444">
    <property type="entry name" value="POLYPRENYL_SYNTHASE_2"/>
    <property type="match status" value="1"/>
</dbReference>
<evidence type="ECO:0000256" key="3">
    <source>
        <dbReference type="ARBA" id="ARBA00022679"/>
    </source>
</evidence>
<evidence type="ECO:0000256" key="5">
    <source>
        <dbReference type="ARBA" id="ARBA00022842"/>
    </source>
</evidence>
<evidence type="ECO:0000256" key="2">
    <source>
        <dbReference type="ARBA" id="ARBA00006706"/>
    </source>
</evidence>
<evidence type="ECO:0000256" key="6">
    <source>
        <dbReference type="RuleBase" id="RU004466"/>
    </source>
</evidence>
<reference evidence="7 8" key="1">
    <citation type="submission" date="2019-02" db="EMBL/GenBank/DDBJ databases">
        <title>Deep-cultivation of Planctomycetes and their phenomic and genomic characterization uncovers novel biology.</title>
        <authorList>
            <person name="Wiegand S."/>
            <person name="Jogler M."/>
            <person name="Boedeker C."/>
            <person name="Pinto D."/>
            <person name="Vollmers J."/>
            <person name="Rivas-Marin E."/>
            <person name="Kohn T."/>
            <person name="Peeters S.H."/>
            <person name="Heuer A."/>
            <person name="Rast P."/>
            <person name="Oberbeckmann S."/>
            <person name="Bunk B."/>
            <person name="Jeske O."/>
            <person name="Meyerdierks A."/>
            <person name="Storesund J.E."/>
            <person name="Kallscheuer N."/>
            <person name="Luecker S."/>
            <person name="Lage O.M."/>
            <person name="Pohl T."/>
            <person name="Merkel B.J."/>
            <person name="Hornburger P."/>
            <person name="Mueller R.-W."/>
            <person name="Bruemmer F."/>
            <person name="Labrenz M."/>
            <person name="Spormann A.M."/>
            <person name="Op den Camp H."/>
            <person name="Overmann J."/>
            <person name="Amann R."/>
            <person name="Jetten M.S.M."/>
            <person name="Mascher T."/>
            <person name="Medema M.H."/>
            <person name="Devos D.P."/>
            <person name="Kaster A.-K."/>
            <person name="Ovreas L."/>
            <person name="Rohde M."/>
            <person name="Galperin M.Y."/>
            <person name="Jogler C."/>
        </authorList>
    </citation>
    <scope>NUCLEOTIDE SEQUENCE [LARGE SCALE GENOMIC DNA]</scope>
    <source>
        <strain evidence="7 8">I41</strain>
    </source>
</reference>
<evidence type="ECO:0000313" key="8">
    <source>
        <dbReference type="Proteomes" id="UP000317909"/>
    </source>
</evidence>
<keyword evidence="5" id="KW-0460">Magnesium</keyword>
<name>A0A517TUL9_9BACT</name>
<dbReference type="PROSITE" id="PS00723">
    <property type="entry name" value="POLYPRENYL_SYNTHASE_1"/>
    <property type="match status" value="1"/>
</dbReference>
<keyword evidence="3 6" id="KW-0808">Transferase</keyword>
<evidence type="ECO:0000313" key="7">
    <source>
        <dbReference type="EMBL" id="QDT72070.1"/>
    </source>
</evidence>
<keyword evidence="4" id="KW-0479">Metal-binding</keyword>
<dbReference type="Proteomes" id="UP000317909">
    <property type="component" value="Chromosome"/>
</dbReference>
<dbReference type="AlphaFoldDB" id="A0A517TUL9"/>
<dbReference type="PANTHER" id="PTHR12001:SF69">
    <property type="entry name" value="ALL TRANS-POLYPRENYL-DIPHOSPHATE SYNTHASE PDSS1"/>
    <property type="match status" value="1"/>
</dbReference>
<dbReference type="Pfam" id="PF00348">
    <property type="entry name" value="polyprenyl_synt"/>
    <property type="match status" value="1"/>
</dbReference>
<evidence type="ECO:0000256" key="1">
    <source>
        <dbReference type="ARBA" id="ARBA00001946"/>
    </source>
</evidence>
<dbReference type="SFLD" id="SFLDS00005">
    <property type="entry name" value="Isoprenoid_Synthase_Type_I"/>
    <property type="match status" value="1"/>
</dbReference>
<dbReference type="EMBL" id="CP036339">
    <property type="protein sequence ID" value="QDT72070.1"/>
    <property type="molecule type" value="Genomic_DNA"/>
</dbReference>
<organism evidence="7 8">
    <name type="scientific">Lacipirellula limnantheis</name>
    <dbReference type="NCBI Taxonomy" id="2528024"/>
    <lineage>
        <taxon>Bacteria</taxon>
        <taxon>Pseudomonadati</taxon>
        <taxon>Planctomycetota</taxon>
        <taxon>Planctomycetia</taxon>
        <taxon>Pirellulales</taxon>
        <taxon>Lacipirellulaceae</taxon>
        <taxon>Lacipirellula</taxon>
    </lineage>
</organism>
<evidence type="ECO:0000256" key="4">
    <source>
        <dbReference type="ARBA" id="ARBA00022723"/>
    </source>
</evidence>
<gene>
    <name evidence="7" type="primary">ispB</name>
    <name evidence="7" type="ORF">I41_12360</name>
</gene>
<dbReference type="GO" id="GO:0046872">
    <property type="term" value="F:metal ion binding"/>
    <property type="evidence" value="ECO:0007669"/>
    <property type="project" value="UniProtKB-KW"/>
</dbReference>
<sequence length="334" mass="36844">MSQVRHTDADARQALSRLFAPIASDLALVDRRLQQELRHSDPFIDELAQHSFRIGGKRLRPALLLLTARALGEITPEHLTLAAVVEMVHTATLVHDDVLDEADVRRHLDTVNARWDNNTSVLLGDYLFSHAFYMASTLETTFGCRAIGESTNTVCEGELRQTNSSGNFWLTRDEYLGIIDAKTAELTACCCRLGAHYAGADAATVDRLAGYGRKLGLAFQIVDDLLDLEGEEQSTGKSLGTDLAHRKMTLPLILLRDQAGQPDVQRLQALFEESDATHSGMLLDWLDESGALDGARRTAVRFAEEAAAELSTLRDSEAKRMLVEIARFVIARDA</sequence>
<protein>
    <submittedName>
        <fullName evidence="7">Octaprenyl-diphosphate synthase</fullName>
        <ecNumber evidence="7">2.5.1.90</ecNumber>
    </submittedName>
</protein>
<accession>A0A517TUL9</accession>
<dbReference type="InterPro" id="IPR000092">
    <property type="entry name" value="Polyprenyl_synt"/>
</dbReference>
<dbReference type="GO" id="GO:0106350">
    <property type="term" value="F:all-trans-octaprenyl-diphosphate synthase activity"/>
    <property type="evidence" value="ECO:0007669"/>
    <property type="project" value="UniProtKB-EC"/>
</dbReference>
<dbReference type="EC" id="2.5.1.90" evidence="7"/>
<dbReference type="CDD" id="cd00685">
    <property type="entry name" value="Trans_IPPS_HT"/>
    <property type="match status" value="1"/>
</dbReference>
<dbReference type="OrthoDB" id="9805316at2"/>
<dbReference type="KEGG" id="llh:I41_12360"/>
<keyword evidence="8" id="KW-1185">Reference proteome</keyword>
<dbReference type="RefSeq" id="WP_145431672.1">
    <property type="nucleotide sequence ID" value="NZ_CP036339.1"/>
</dbReference>
<dbReference type="PANTHER" id="PTHR12001">
    <property type="entry name" value="GERANYLGERANYL PYROPHOSPHATE SYNTHASE"/>
    <property type="match status" value="1"/>
</dbReference>
<dbReference type="Gene3D" id="1.10.600.10">
    <property type="entry name" value="Farnesyl Diphosphate Synthase"/>
    <property type="match status" value="1"/>
</dbReference>
<dbReference type="GO" id="GO:0008299">
    <property type="term" value="P:isoprenoid biosynthetic process"/>
    <property type="evidence" value="ECO:0007669"/>
    <property type="project" value="InterPro"/>
</dbReference>
<dbReference type="SUPFAM" id="SSF48576">
    <property type="entry name" value="Terpenoid synthases"/>
    <property type="match status" value="1"/>
</dbReference>
<proteinExistence type="inferred from homology"/>
<comment type="similarity">
    <text evidence="2 6">Belongs to the FPP/GGPP synthase family.</text>
</comment>